<dbReference type="PANTHER" id="PTHR40743">
    <property type="entry name" value="NUCLEOTIDE-DIPHOSPHO-SUGAR TRANSFERASE CONTAINING PROTEIN"/>
    <property type="match status" value="1"/>
</dbReference>
<feature type="domain" description="RXYLT1 C-terminal" evidence="1">
    <location>
        <begin position="557"/>
        <end position="614"/>
    </location>
</feature>
<reference evidence="2 3" key="1">
    <citation type="submission" date="2019-03" db="EMBL/GenBank/DDBJ databases">
        <title>Genomic Encyclopedia of Archaeal and Bacterial Type Strains, Phase II (KMG-II): from individual species to whole genera.</title>
        <authorList>
            <person name="Goeker M."/>
        </authorList>
    </citation>
    <scope>NUCLEOTIDE SEQUENCE [LARGE SCALE GENOMIC DNA]</scope>
    <source>
        <strain evidence="2 3">DSM 15388</strain>
    </source>
</reference>
<evidence type="ECO:0000259" key="1">
    <source>
        <dbReference type="Pfam" id="PF24785"/>
    </source>
</evidence>
<evidence type="ECO:0000313" key="2">
    <source>
        <dbReference type="EMBL" id="TCS41948.1"/>
    </source>
</evidence>
<organism evidence="2 3">
    <name type="scientific">Reinekea marinisedimentorum</name>
    <dbReference type="NCBI Taxonomy" id="230495"/>
    <lineage>
        <taxon>Bacteria</taxon>
        <taxon>Pseudomonadati</taxon>
        <taxon>Pseudomonadota</taxon>
        <taxon>Gammaproteobacteria</taxon>
        <taxon>Oceanospirillales</taxon>
        <taxon>Saccharospirillaceae</taxon>
        <taxon>Reinekea</taxon>
    </lineage>
</organism>
<dbReference type="EMBL" id="SLZR01000004">
    <property type="protein sequence ID" value="TCS41948.1"/>
    <property type="molecule type" value="Genomic_DNA"/>
</dbReference>
<comment type="caution">
    <text evidence="2">The sequence shown here is derived from an EMBL/GenBank/DDBJ whole genome shotgun (WGS) entry which is preliminary data.</text>
</comment>
<proteinExistence type="predicted"/>
<gene>
    <name evidence="2" type="ORF">BCF53_10452</name>
</gene>
<dbReference type="Proteomes" id="UP000295793">
    <property type="component" value="Unassembled WGS sequence"/>
</dbReference>
<dbReference type="AlphaFoldDB" id="A0A4R3IBS0"/>
<evidence type="ECO:0000313" key="3">
    <source>
        <dbReference type="Proteomes" id="UP000295793"/>
    </source>
</evidence>
<dbReference type="Pfam" id="PF24785">
    <property type="entry name" value="RXYLT1_C"/>
    <property type="match status" value="1"/>
</dbReference>
<keyword evidence="3" id="KW-1185">Reference proteome</keyword>
<dbReference type="OrthoDB" id="5291101at2"/>
<sequence length="680" mass="78033">MKPPINVFFSYYQCNDVARQREIDACLIKNATNESIDKLFVIIDDGCECAVETDNIQVLYINSRLTYRSWLELTQEKCSSGISILCNSDIYFDDTLPLIREVLQEPNGFLALSRWEYLQGTTQMHPNPHWSQDTWAVRVEDEVPASLLSLLHFPMGVPRCDNKIAYLFSIYGWKVFNPVKHLRSIHMHESQMRTYDKKLDDRLLGGVAYVYPGDNLEDEASLDFDVWTKRSNKLNKVAINKSMEKWIGESIKEQQEKNKFTENVSAQFKSVSAELALNAFKSGDMLYKFNANFTVTSNEGAVLFRNGYERGLGNSLPIDIYSKNPQLANVHGLIPIIVESYIDEVSDKPRSADDVNFWQYPCATEFQAYNNHKSIRAGDHIDSQVKVINTYLPLPWATYIDKKVFPDKYLSRIKSLLAYYNAIASDNGFELRVHSVCQHIHWVRILEVAQELGVTDLHLSHKDSKSELKQQEVGTELRLHGWMLIAVNYVTPERSKGMERKPVAEKKLLASFIGAHMPHYLDDSRIRLFEAAKESGRDDVFVDLGSEWHFNKVVYEEQVLSRKVESAYLDQHQERTYRYNLILSDSKFSLCPIGAGPNTLRFWESIAVGSIPVVFLGDLSVFSENNLGRELLNQSVLWTGEIDSALFEHLGRMTQDEIECRSASLVELFKTMDNLISWES</sequence>
<dbReference type="RefSeq" id="WP_132700695.1">
    <property type="nucleotide sequence ID" value="NZ_SLZR01000004.1"/>
</dbReference>
<dbReference type="PANTHER" id="PTHR40743:SF1">
    <property type="entry name" value="POSSIBLE GLYCOSYLTRANSFERASE"/>
    <property type="match status" value="1"/>
</dbReference>
<protein>
    <submittedName>
        <fullName evidence="2">Exostosin family protein</fullName>
    </submittedName>
</protein>
<accession>A0A4R3IBS0</accession>
<dbReference type="InterPro" id="IPR057538">
    <property type="entry name" value="RXYLT1_C"/>
</dbReference>
<name>A0A4R3IBS0_9GAMM</name>